<sequence length="310" mass="35807">MLPKVVLEDLKKFIETHELDERTAKLLADHAELSLQYKLTEEEDYSSIGNSRIAGCPDLPPSIDWPIDSDGEYWTFIAQINLEELPVLPFDGFPKRGILYFFLGLDEPAYNIDHRIYYYDGEVSLLKKTEPPEGLEEIAAEYRGFVSHKISFDPVWTLPEQVRDILMDEVSEVYDKLEHHSDTLWGQFESWAGDTPLDAYLCRNGMEDLLFKYYKTVEEVQREANEAEARGSVDYAQRLRTQVIPQLEGYLANEDKHKQGAKSWHPLLSVSSLDEAGMCWWDAGILEFFIDKSDLERLDFSRTYVNLATS</sequence>
<dbReference type="Pfam" id="PF09234">
    <property type="entry name" value="DUF1963"/>
    <property type="match status" value="1"/>
</dbReference>
<dbReference type="RefSeq" id="WP_345594350.1">
    <property type="nucleotide sequence ID" value="NZ_BAABJG010000055.1"/>
</dbReference>
<protein>
    <submittedName>
        <fullName evidence="1">YwqG family protein</fullName>
    </submittedName>
</protein>
<name>A0ABW3UGV4_9BACL</name>
<comment type="caution">
    <text evidence="1">The sequence shown here is derived from an EMBL/GenBank/DDBJ whole genome shotgun (WGS) entry which is preliminary data.</text>
</comment>
<dbReference type="SUPFAM" id="SSF103032">
    <property type="entry name" value="Hypothetical protein YwqG"/>
    <property type="match status" value="1"/>
</dbReference>
<dbReference type="Proteomes" id="UP001597180">
    <property type="component" value="Unassembled WGS sequence"/>
</dbReference>
<evidence type="ECO:0000313" key="1">
    <source>
        <dbReference type="EMBL" id="MFD1219943.1"/>
    </source>
</evidence>
<dbReference type="EMBL" id="JBHTLU010000012">
    <property type="protein sequence ID" value="MFD1219943.1"/>
    <property type="molecule type" value="Genomic_DNA"/>
</dbReference>
<dbReference type="PANTHER" id="PTHR36436:SF6">
    <property type="entry name" value="SLL5081 PROTEIN"/>
    <property type="match status" value="1"/>
</dbReference>
<organism evidence="1 2">
    <name type="scientific">Paenibacillus vulneris</name>
    <dbReference type="NCBI Taxonomy" id="1133364"/>
    <lineage>
        <taxon>Bacteria</taxon>
        <taxon>Bacillati</taxon>
        <taxon>Bacillota</taxon>
        <taxon>Bacilli</taxon>
        <taxon>Bacillales</taxon>
        <taxon>Paenibacillaceae</taxon>
        <taxon>Paenibacillus</taxon>
    </lineage>
</organism>
<reference evidence="2" key="1">
    <citation type="journal article" date="2019" name="Int. J. Syst. Evol. Microbiol.">
        <title>The Global Catalogue of Microorganisms (GCM) 10K type strain sequencing project: providing services to taxonomists for standard genome sequencing and annotation.</title>
        <authorList>
            <consortium name="The Broad Institute Genomics Platform"/>
            <consortium name="The Broad Institute Genome Sequencing Center for Infectious Disease"/>
            <person name="Wu L."/>
            <person name="Ma J."/>
        </authorList>
    </citation>
    <scope>NUCLEOTIDE SEQUENCE [LARGE SCALE GENOMIC DNA]</scope>
    <source>
        <strain evidence="2">CCUG 53270</strain>
    </source>
</reference>
<dbReference type="InterPro" id="IPR015315">
    <property type="entry name" value="DUF1963"/>
</dbReference>
<accession>A0ABW3UGV4</accession>
<proteinExistence type="predicted"/>
<gene>
    <name evidence="1" type="ORF">ACFQ4B_07425</name>
</gene>
<keyword evidence="2" id="KW-1185">Reference proteome</keyword>
<dbReference type="PANTHER" id="PTHR36436">
    <property type="entry name" value="SLL5081 PROTEIN"/>
    <property type="match status" value="1"/>
</dbReference>
<evidence type="ECO:0000313" key="2">
    <source>
        <dbReference type="Proteomes" id="UP001597180"/>
    </source>
</evidence>
<dbReference type="InterPro" id="IPR035948">
    <property type="entry name" value="YwqG-like_sf"/>
</dbReference>
<dbReference type="Gene3D" id="2.30.320.10">
    <property type="entry name" value="YwqG-like"/>
    <property type="match status" value="1"/>
</dbReference>